<evidence type="ECO:0000313" key="2">
    <source>
        <dbReference type="Proteomes" id="UP000286746"/>
    </source>
</evidence>
<gene>
    <name evidence="1" type="ORF">GKJPGBOP_01991</name>
</gene>
<dbReference type="AlphaFoldDB" id="A0A401VZ56"/>
<evidence type="ECO:0000313" key="1">
    <source>
        <dbReference type="EMBL" id="GCD42332.1"/>
    </source>
</evidence>
<dbReference type="Proteomes" id="UP000286746">
    <property type="component" value="Unassembled WGS sequence"/>
</dbReference>
<name>A0A401VZ56_STREY</name>
<accession>A0A401VZ56</accession>
<organism evidence="1 2">
    <name type="scientific">Streptomyces paromomycinus</name>
    <name type="common">Streptomyces rimosus subsp. paromomycinus</name>
    <dbReference type="NCBI Taxonomy" id="92743"/>
    <lineage>
        <taxon>Bacteria</taxon>
        <taxon>Bacillati</taxon>
        <taxon>Actinomycetota</taxon>
        <taxon>Actinomycetes</taxon>
        <taxon>Kitasatosporales</taxon>
        <taxon>Streptomycetaceae</taxon>
        <taxon>Streptomyces</taxon>
    </lineage>
</organism>
<proteinExistence type="predicted"/>
<keyword evidence="2" id="KW-1185">Reference proteome</keyword>
<comment type="caution">
    <text evidence="1">The sequence shown here is derived from an EMBL/GenBank/DDBJ whole genome shotgun (WGS) entry which is preliminary data.</text>
</comment>
<protein>
    <submittedName>
        <fullName evidence="1">Uncharacterized protein</fullName>
    </submittedName>
</protein>
<reference evidence="1 2" key="1">
    <citation type="submission" date="2018-11" db="EMBL/GenBank/DDBJ databases">
        <title>Whole genome sequence of Streptomyces paromomycinus NBRC 15454(T).</title>
        <authorList>
            <person name="Komaki H."/>
            <person name="Tamura T."/>
        </authorList>
    </citation>
    <scope>NUCLEOTIDE SEQUENCE [LARGE SCALE GENOMIC DNA]</scope>
    <source>
        <strain evidence="1 2">NBRC 15454</strain>
    </source>
</reference>
<sequence length="33" mass="3573">MVRRAAAAAFSEVKIARLSGLSRTTVRSILGKR</sequence>
<dbReference type="EMBL" id="BHZD01000001">
    <property type="protein sequence ID" value="GCD42332.1"/>
    <property type="molecule type" value="Genomic_DNA"/>
</dbReference>